<evidence type="ECO:0000256" key="8">
    <source>
        <dbReference type="HAMAP-Rule" id="MF_00420"/>
    </source>
</evidence>
<comment type="function">
    <text evidence="8">Part of the phosphoribosylformylglycinamidine synthase complex involved in the purines biosynthetic pathway. Catalyzes the ATP-dependent conversion of formylglycinamide ribonucleotide (FGAR) and glutamine to yield formylglycinamidine ribonucleotide (FGAM) and glutamate. The FGAM synthase complex is composed of three subunits. PurQ produces an ammonia molecule by converting glutamine to glutamate. PurL transfers the ammonia molecule to FGAR to form FGAM in an ATP-dependent manner. PurS interacts with PurQ and PurL and is thought to assist in the transfer of the ammonia molecule from PurQ to PurL.</text>
</comment>
<feature type="binding site" evidence="8">
    <location>
        <position position="67"/>
    </location>
    <ligand>
        <name>ATP</name>
        <dbReference type="ChEBI" id="CHEBI:30616"/>
    </ligand>
</feature>
<dbReference type="NCBIfam" id="NF002290">
    <property type="entry name" value="PRK01213.1"/>
    <property type="match status" value="1"/>
</dbReference>
<dbReference type="GO" id="GO:0006189">
    <property type="term" value="P:'de novo' IMP biosynthetic process"/>
    <property type="evidence" value="ECO:0007669"/>
    <property type="project" value="UniProtKB-UniRule"/>
</dbReference>
<evidence type="ECO:0000259" key="11">
    <source>
        <dbReference type="Pfam" id="PF18072"/>
    </source>
</evidence>
<feature type="active site" description="Proton acceptor" evidence="8">
    <location>
        <position position="110"/>
    </location>
</feature>
<dbReference type="EC" id="6.3.5.3" evidence="8"/>
<dbReference type="PIRSF" id="PIRSF001587">
    <property type="entry name" value="FGAM_synthase_II"/>
    <property type="match status" value="1"/>
</dbReference>
<comment type="caution">
    <text evidence="8">Lacks conserved residue(s) required for the propagation of feature annotation.</text>
</comment>
<feature type="binding site" evidence="8">
    <location>
        <begin position="327"/>
        <end position="329"/>
    </location>
    <ligand>
        <name>substrate</name>
    </ligand>
</feature>
<keyword evidence="4 8" id="KW-0547">Nucleotide-binding</keyword>
<dbReference type="PANTHER" id="PTHR43555">
    <property type="entry name" value="PHOSPHORIBOSYLFORMYLGLYCINAMIDINE SYNTHASE SUBUNIT PURL"/>
    <property type="match status" value="1"/>
</dbReference>
<name>A0A520KR03_METT2</name>
<feature type="domain" description="PurM-like C-terminal" evidence="10">
    <location>
        <begin position="595"/>
        <end position="728"/>
    </location>
</feature>
<dbReference type="GO" id="GO:0004642">
    <property type="term" value="F:phosphoribosylformylglycinamidine synthase activity"/>
    <property type="evidence" value="ECO:0007669"/>
    <property type="project" value="UniProtKB-UniRule"/>
</dbReference>
<dbReference type="PANTHER" id="PTHR43555:SF1">
    <property type="entry name" value="PHOSPHORIBOSYLFORMYLGLYCINAMIDINE SYNTHASE SUBUNIT PURL"/>
    <property type="match status" value="1"/>
</dbReference>
<dbReference type="Gene3D" id="3.90.650.10">
    <property type="entry name" value="PurM-like C-terminal domain"/>
    <property type="match status" value="2"/>
</dbReference>
<feature type="binding site" evidence="8">
    <location>
        <position position="555"/>
    </location>
    <ligand>
        <name>substrate</name>
    </ligand>
</feature>
<feature type="domain" description="PurM-like C-terminal" evidence="10">
    <location>
        <begin position="216"/>
        <end position="365"/>
    </location>
</feature>
<dbReference type="NCBIfam" id="TIGR01736">
    <property type="entry name" value="FGAM_synth_II"/>
    <property type="match status" value="1"/>
</dbReference>
<feature type="binding site" evidence="8">
    <location>
        <begin position="109"/>
        <end position="112"/>
    </location>
    <ligand>
        <name>substrate</name>
    </ligand>
</feature>
<keyword evidence="5 8" id="KW-0658">Purine biosynthesis</keyword>
<evidence type="ECO:0000256" key="5">
    <source>
        <dbReference type="ARBA" id="ARBA00022755"/>
    </source>
</evidence>
<feature type="binding site" evidence="8">
    <location>
        <position position="132"/>
    </location>
    <ligand>
        <name>Mg(2+)</name>
        <dbReference type="ChEBI" id="CHEBI:18420"/>
        <label>2</label>
    </ligand>
</feature>
<feature type="binding site" evidence="8">
    <location>
        <position position="515"/>
    </location>
    <ligand>
        <name>ATP</name>
        <dbReference type="ChEBI" id="CHEBI:30616"/>
    </ligand>
</feature>
<feature type="binding site" evidence="8">
    <location>
        <position position="283"/>
    </location>
    <ligand>
        <name>Mg(2+)</name>
        <dbReference type="ChEBI" id="CHEBI:18420"/>
        <label>2</label>
    </ligand>
</feature>
<dbReference type="Proteomes" id="UP000317158">
    <property type="component" value="Unassembled WGS sequence"/>
</dbReference>
<dbReference type="SUPFAM" id="SSF56042">
    <property type="entry name" value="PurM C-terminal domain-like"/>
    <property type="match status" value="2"/>
</dbReference>
<evidence type="ECO:0000256" key="2">
    <source>
        <dbReference type="ARBA" id="ARBA00022598"/>
    </source>
</evidence>
<evidence type="ECO:0000256" key="4">
    <source>
        <dbReference type="ARBA" id="ARBA00022741"/>
    </source>
</evidence>
<dbReference type="Gene3D" id="3.30.1330.10">
    <property type="entry name" value="PurM-like, N-terminal domain"/>
    <property type="match status" value="2"/>
</dbReference>
<feature type="domain" description="PurM-like N-terminal" evidence="9">
    <location>
        <begin position="458"/>
        <end position="580"/>
    </location>
</feature>
<sequence>MYYLSNVKKIDLSVSEDQLEQIGREMGLGLNRYELGLIKDYFKRLNRDPTDIELQSLAQAWSEHCCYKSSKNLLKRFILSDSSQGILLGEDAGIIDFNEEYAYAVAFESHNHPSNVEPYGGAATGIGGVVRDILCMGAKPIALIDSLFFGLPDRDKRSKFLFNGVISGIGDYGNRIGVPTVAGIIYFDEGYKNNCLVNAGCVGIVKKSQVVPSRSKEGNLFVLTGGKTGRDGIHGVTFASAELSERSEEDRSAVQLGNPILEEPLIHACLEVTDKGLVDGMKDLGGGGLSCAIGEMSFAAGCGACIEIEKVPLKEEGMHPWEILVSESQERMMLSISPDKVDEVLEIFDYWDVPATIIGRSLPGNLFIITYYGEKIYELELDFLINGIRYDREIKVREIKEEKEYFDEPKDYNSMFLSVLSSLNICSRESVIRRYDHEVGGRTILKPLNGGIKNPSHGDAAVIKPLEDSYKGLAISAAINPSFMGINPYKGALSAVDEVCRNLVSVGARPHSLADTLNFGNPEKPIVMGDFYESVRALGEIAKELKIPYASGNVSFYNERSQIEDSQIVPTPSLFGVGIVEDIRKVVTSDIKGENLLYLIGDTYEELGGSEYLKIIGKKGVVPSVDVDRLRRSIEAVLNGIKNEIIISAHDVSEGGIAVAVAEMCMGGGIGADLDISGIKGMRSDIKLFSESNTRWLVEVKKDDEKDLIRTFMECSVSIIRLGETRGDRLVIKDGNKDLLNVSLIEMYDTWSRMLEKIIL</sequence>
<proteinExistence type="inferred from homology"/>
<feature type="domain" description="Phosphoribosylformylglycinamidine synthase linker" evidence="11">
    <location>
        <begin position="19"/>
        <end position="68"/>
    </location>
</feature>
<comment type="subcellular location">
    <subcellularLocation>
        <location evidence="8">Cytoplasm</location>
    </subcellularLocation>
</comment>
<evidence type="ECO:0000256" key="6">
    <source>
        <dbReference type="ARBA" id="ARBA00022840"/>
    </source>
</evidence>
<gene>
    <name evidence="8 12" type="primary">purL</name>
    <name evidence="12" type="ORF">EF806_05345</name>
</gene>
<feature type="binding site" evidence="8">
    <location>
        <position position="552"/>
    </location>
    <ligand>
        <name>ATP</name>
        <dbReference type="ChEBI" id="CHEBI:30616"/>
    </ligand>
</feature>
<evidence type="ECO:0000313" key="12">
    <source>
        <dbReference type="EMBL" id="RZN64046.1"/>
    </source>
</evidence>
<comment type="pathway">
    <text evidence="8">Purine metabolism; IMP biosynthesis via de novo pathway; 5-amino-1-(5-phospho-D-ribosyl)imidazole from N(2)-formyl-N(1)-(5-phospho-D-ribosyl)glycinamide: step 1/2.</text>
</comment>
<feature type="binding site" evidence="8">
    <location>
        <position position="108"/>
    </location>
    <ligand>
        <name>Mg(2+)</name>
        <dbReference type="ChEBI" id="CHEBI:18420"/>
        <label>1</label>
    </ligand>
</feature>
<comment type="similarity">
    <text evidence="8">Belongs to the FGAMS family.</text>
</comment>
<comment type="subunit">
    <text evidence="8">Monomer. Part of the FGAM synthase complex composed of 1 PurL, 1 PurQ and 2 PurS subunits.</text>
</comment>
<dbReference type="CDD" id="cd02203">
    <property type="entry name" value="PurL_repeat1"/>
    <property type="match status" value="1"/>
</dbReference>
<protein>
    <recommendedName>
        <fullName evidence="8">Phosphoribosylformylglycinamidine synthase subunit PurL</fullName>
        <shortName evidence="8">FGAM synthase</shortName>
        <ecNumber evidence="8">6.3.5.3</ecNumber>
    </recommendedName>
    <alternativeName>
        <fullName evidence="8">Formylglycinamide ribonucleotide amidotransferase subunit II</fullName>
        <shortName evidence="8">FGAR amidotransferase II</shortName>
        <shortName evidence="8">FGAR-AT II</shortName>
    </alternativeName>
    <alternativeName>
        <fullName evidence="8">Glutamine amidotransferase PurL</fullName>
    </alternativeName>
    <alternativeName>
        <fullName evidence="8">Phosphoribosylformylglycinamidine synthase subunit II</fullName>
    </alternativeName>
</protein>
<dbReference type="InterPro" id="IPR041609">
    <property type="entry name" value="PurL_linker"/>
</dbReference>
<dbReference type="Pfam" id="PF00586">
    <property type="entry name" value="AIRS"/>
    <property type="match status" value="2"/>
</dbReference>
<evidence type="ECO:0000256" key="3">
    <source>
        <dbReference type="ARBA" id="ARBA00022723"/>
    </source>
</evidence>
<feature type="domain" description="PurM-like N-terminal" evidence="9">
    <location>
        <begin position="89"/>
        <end position="205"/>
    </location>
</feature>
<feature type="binding site" evidence="8">
    <location>
        <position position="255"/>
    </location>
    <ligand>
        <name>substrate</name>
    </ligand>
</feature>
<dbReference type="GO" id="GO:0005737">
    <property type="term" value="C:cytoplasm"/>
    <property type="evidence" value="ECO:0007669"/>
    <property type="project" value="UniProtKB-SubCell"/>
</dbReference>
<feature type="binding site" evidence="8">
    <location>
        <position position="131"/>
    </location>
    <ligand>
        <name>substrate</name>
    </ligand>
</feature>
<dbReference type="AlphaFoldDB" id="A0A520KR03"/>
<reference evidence="12 13" key="1">
    <citation type="journal article" date="2019" name="Nat. Microbiol.">
        <title>Wide diversity of methane and short-chain alkane metabolisms in uncultured archaea.</title>
        <authorList>
            <person name="Borrel G."/>
            <person name="Adam P.S."/>
            <person name="McKay L.J."/>
            <person name="Chen L.X."/>
            <person name="Sierra-Garcia I.N."/>
            <person name="Sieber C.M."/>
            <person name="Letourneur Q."/>
            <person name="Ghozlane A."/>
            <person name="Andersen G.L."/>
            <person name="Li W.J."/>
            <person name="Hallam S.J."/>
            <person name="Muyzer G."/>
            <person name="de Oliveira V.M."/>
            <person name="Inskeep W.P."/>
            <person name="Banfield J.F."/>
            <person name="Gribaldo S."/>
        </authorList>
    </citation>
    <scope>NUCLEOTIDE SEQUENCE [LARGE SCALE GENOMIC DNA]</scope>
    <source>
        <strain evidence="12">NM1a</strain>
    </source>
</reference>
<feature type="binding site" evidence="8">
    <location>
        <position position="553"/>
    </location>
    <ligand>
        <name>Mg(2+)</name>
        <dbReference type="ChEBI" id="CHEBI:18420"/>
        <label>1</label>
    </ligand>
</feature>
<dbReference type="SUPFAM" id="SSF55326">
    <property type="entry name" value="PurM N-terminal domain-like"/>
    <property type="match status" value="2"/>
</dbReference>
<comment type="catalytic activity">
    <reaction evidence="8">
        <text>N(2)-formyl-N(1)-(5-phospho-beta-D-ribosyl)glycinamide + L-glutamine + ATP + H2O = 2-formamido-N(1)-(5-O-phospho-beta-D-ribosyl)acetamidine + L-glutamate + ADP + phosphate + H(+)</text>
        <dbReference type="Rhea" id="RHEA:17129"/>
        <dbReference type="ChEBI" id="CHEBI:15377"/>
        <dbReference type="ChEBI" id="CHEBI:15378"/>
        <dbReference type="ChEBI" id="CHEBI:29985"/>
        <dbReference type="ChEBI" id="CHEBI:30616"/>
        <dbReference type="ChEBI" id="CHEBI:43474"/>
        <dbReference type="ChEBI" id="CHEBI:58359"/>
        <dbReference type="ChEBI" id="CHEBI:147286"/>
        <dbReference type="ChEBI" id="CHEBI:147287"/>
        <dbReference type="ChEBI" id="CHEBI:456216"/>
        <dbReference type="EC" id="6.3.5.3"/>
    </reaction>
</comment>
<keyword evidence="2 8" id="KW-0436">Ligase</keyword>
<keyword evidence="7 8" id="KW-0460">Magnesium</keyword>
<evidence type="ECO:0000313" key="13">
    <source>
        <dbReference type="Proteomes" id="UP000317158"/>
    </source>
</evidence>
<keyword evidence="6 8" id="KW-0067">ATP-binding</keyword>
<accession>A0A520KR03</accession>
<organism evidence="12 13">
    <name type="scientific">Methanoliparum thermophilum</name>
    <dbReference type="NCBI Taxonomy" id="2491083"/>
    <lineage>
        <taxon>Archaea</taxon>
        <taxon>Methanobacteriati</taxon>
        <taxon>Methanobacteriota</taxon>
        <taxon>Candidatus Methanoliparia</taxon>
        <taxon>Candidatus Methanoliparales</taxon>
        <taxon>Candidatus Methanoliparaceae</taxon>
        <taxon>Candidatus Methanoliparum</taxon>
    </lineage>
</organism>
<dbReference type="GO" id="GO:0000287">
    <property type="term" value="F:magnesium ion binding"/>
    <property type="evidence" value="ECO:0007669"/>
    <property type="project" value="UniProtKB-UniRule"/>
</dbReference>
<dbReference type="InterPro" id="IPR016188">
    <property type="entry name" value="PurM-like_N"/>
</dbReference>
<keyword evidence="3 8" id="KW-0479">Metal-binding</keyword>
<dbReference type="InterPro" id="IPR036921">
    <property type="entry name" value="PurM-like_N_sf"/>
</dbReference>
<dbReference type="UniPathway" id="UPA00074">
    <property type="reaction ID" value="UER00128"/>
</dbReference>
<evidence type="ECO:0000256" key="1">
    <source>
        <dbReference type="ARBA" id="ARBA00022490"/>
    </source>
</evidence>
<dbReference type="EMBL" id="RXIF01000010">
    <property type="protein sequence ID" value="RZN64046.1"/>
    <property type="molecule type" value="Genomic_DNA"/>
</dbReference>
<dbReference type="CDD" id="cd02204">
    <property type="entry name" value="PurL_repeat2"/>
    <property type="match status" value="1"/>
</dbReference>
<dbReference type="HAMAP" id="MF_00420">
    <property type="entry name" value="PurL_2"/>
    <property type="match status" value="1"/>
</dbReference>
<dbReference type="InterPro" id="IPR010918">
    <property type="entry name" value="PurM-like_C_dom"/>
</dbReference>
<evidence type="ECO:0000259" key="9">
    <source>
        <dbReference type="Pfam" id="PF00586"/>
    </source>
</evidence>
<keyword evidence="1 8" id="KW-0963">Cytoplasm</keyword>
<evidence type="ECO:0000256" key="7">
    <source>
        <dbReference type="ARBA" id="ARBA00022842"/>
    </source>
</evidence>
<dbReference type="Pfam" id="PF18072">
    <property type="entry name" value="FGAR-AT_linker"/>
    <property type="match status" value="1"/>
</dbReference>
<dbReference type="InterPro" id="IPR010074">
    <property type="entry name" value="PRibForGlyAmidine_synth_PurL"/>
</dbReference>
<feature type="active site" evidence="8">
    <location>
        <position position="64"/>
    </location>
</feature>
<evidence type="ECO:0000259" key="10">
    <source>
        <dbReference type="Pfam" id="PF02769"/>
    </source>
</evidence>
<dbReference type="GO" id="GO:0005524">
    <property type="term" value="F:ATP binding"/>
    <property type="evidence" value="ECO:0007669"/>
    <property type="project" value="UniProtKB-UniRule"/>
</dbReference>
<comment type="caution">
    <text evidence="12">The sequence shown here is derived from an EMBL/GenBank/DDBJ whole genome shotgun (WGS) entry which is preliminary data.</text>
</comment>
<dbReference type="InterPro" id="IPR036676">
    <property type="entry name" value="PurM-like_C_sf"/>
</dbReference>
<dbReference type="Pfam" id="PF02769">
    <property type="entry name" value="AIRS_C"/>
    <property type="match status" value="2"/>
</dbReference>